<feature type="binding site" evidence="2">
    <location>
        <position position="99"/>
    </location>
    <ligand>
        <name>Mn(2+)</name>
        <dbReference type="ChEBI" id="CHEBI:29035"/>
        <label>2</label>
    </ligand>
</feature>
<comment type="cofactor">
    <cofactor evidence="2">
        <name>Mn(2+)</name>
        <dbReference type="ChEBI" id="CHEBI:29035"/>
    </cofactor>
    <text evidence="2">The Mn(2+) ion enhances activity.</text>
</comment>
<organism evidence="4 5">
    <name type="scientific">Caloramator mitchellensis</name>
    <dbReference type="NCBI Taxonomy" id="908809"/>
    <lineage>
        <taxon>Bacteria</taxon>
        <taxon>Bacillati</taxon>
        <taxon>Bacillota</taxon>
        <taxon>Clostridia</taxon>
        <taxon>Eubacteriales</taxon>
        <taxon>Clostridiaceae</taxon>
        <taxon>Caloramator</taxon>
    </lineage>
</organism>
<dbReference type="InterPro" id="IPR011650">
    <property type="entry name" value="Peptidase_M20_dimer"/>
</dbReference>
<sequence>MINFLYEANAIKDILVEIRRELHKNPEIDRNLKYTASLVEKYLKQYSIDYKRYDNCGIIAEIGKSDKIVALRADMDALEIEDLKDKPYSSIKKGLMHACGHDAHTAIQIGAAIILKKYESKLNGKVRLIFQPAEETDGGAKDMINFGALDNVRAIYALHVDETLDTGVIGVKKGLVAAASNPFKISIFGKGAHGAYPHDGIDSIYIAAKVIDGIQGIISREVAAADSAVITVGKIHGGTAANAVARNVDIEGIIRTVGDDLRQFVLSRFKEVVIDTSRIYRGIAEVDIFESYPSFSNDDILFNDFIKFVGDINEIKLIEIQKPGMGVEDFAYYTKLVPGLYYKLGCRNVEKGIVHPAHGSYFDIDEDCLALGSATQTMCAFNYLNSHK</sequence>
<dbReference type="InterPro" id="IPR002933">
    <property type="entry name" value="Peptidase_M20"/>
</dbReference>
<feature type="binding site" evidence="2">
    <location>
        <position position="159"/>
    </location>
    <ligand>
        <name>Mn(2+)</name>
        <dbReference type="ChEBI" id="CHEBI:29035"/>
        <label>2</label>
    </ligand>
</feature>
<evidence type="ECO:0000259" key="3">
    <source>
        <dbReference type="Pfam" id="PF07687"/>
    </source>
</evidence>
<keyword evidence="5" id="KW-1185">Reference proteome</keyword>
<dbReference type="Gene3D" id="3.40.630.10">
    <property type="entry name" value="Zn peptidases"/>
    <property type="match status" value="1"/>
</dbReference>
<dbReference type="Pfam" id="PF07687">
    <property type="entry name" value="M20_dimer"/>
    <property type="match status" value="1"/>
</dbReference>
<dbReference type="Gene3D" id="3.30.70.360">
    <property type="match status" value="1"/>
</dbReference>
<dbReference type="OrthoDB" id="9776731at2"/>
<dbReference type="EC" id="3.-.-.-" evidence="4"/>
<dbReference type="InterPro" id="IPR017439">
    <property type="entry name" value="Amidohydrolase"/>
</dbReference>
<dbReference type="SUPFAM" id="SSF53187">
    <property type="entry name" value="Zn-dependent exopeptidases"/>
    <property type="match status" value="1"/>
</dbReference>
<reference evidence="4 5" key="1">
    <citation type="submission" date="2015-09" db="EMBL/GenBank/DDBJ databases">
        <title>Draft genome sequence of a Caloramator mitchellensis, a moderate thermophile from the Great Artesian Basin of Australia.</title>
        <authorList>
            <person name="Patel B.K."/>
        </authorList>
    </citation>
    <scope>NUCLEOTIDE SEQUENCE [LARGE SCALE GENOMIC DNA]</scope>
    <source>
        <strain evidence="4 5">VF08</strain>
    </source>
</reference>
<evidence type="ECO:0000256" key="1">
    <source>
        <dbReference type="ARBA" id="ARBA00022801"/>
    </source>
</evidence>
<dbReference type="GO" id="GO:0019877">
    <property type="term" value="P:diaminopimelate biosynthetic process"/>
    <property type="evidence" value="ECO:0007669"/>
    <property type="project" value="UniProtKB-ARBA"/>
</dbReference>
<dbReference type="STRING" id="908809.ABG79_01226"/>
<dbReference type="GO" id="GO:0050118">
    <property type="term" value="F:N-acetyldiaminopimelate deacetylase activity"/>
    <property type="evidence" value="ECO:0007669"/>
    <property type="project" value="UniProtKB-ARBA"/>
</dbReference>
<protein>
    <submittedName>
        <fullName evidence="4">Putative hydrolase YxeP</fullName>
        <ecNumber evidence="4">3.-.-.-</ecNumber>
    </submittedName>
</protein>
<evidence type="ECO:0000313" key="4">
    <source>
        <dbReference type="EMBL" id="KRQ87033.1"/>
    </source>
</evidence>
<dbReference type="Proteomes" id="UP000052015">
    <property type="component" value="Unassembled WGS sequence"/>
</dbReference>
<evidence type="ECO:0000256" key="2">
    <source>
        <dbReference type="PIRSR" id="PIRSR005962-1"/>
    </source>
</evidence>
<keyword evidence="2" id="KW-0464">Manganese</keyword>
<feature type="binding site" evidence="2">
    <location>
        <position position="358"/>
    </location>
    <ligand>
        <name>Mn(2+)</name>
        <dbReference type="ChEBI" id="CHEBI:29035"/>
        <label>2</label>
    </ligand>
</feature>
<feature type="binding site" evidence="2">
    <location>
        <position position="101"/>
    </location>
    <ligand>
        <name>Mn(2+)</name>
        <dbReference type="ChEBI" id="CHEBI:29035"/>
        <label>2</label>
    </ligand>
</feature>
<dbReference type="SUPFAM" id="SSF55031">
    <property type="entry name" value="Bacterial exopeptidase dimerisation domain"/>
    <property type="match status" value="1"/>
</dbReference>
<keyword evidence="2" id="KW-0479">Metal-binding</keyword>
<dbReference type="Pfam" id="PF01546">
    <property type="entry name" value="Peptidase_M20"/>
    <property type="match status" value="1"/>
</dbReference>
<dbReference type="AlphaFoldDB" id="A0A0R3JU17"/>
<accession>A0A0R3JU17</accession>
<feature type="binding site" evidence="2">
    <location>
        <position position="135"/>
    </location>
    <ligand>
        <name>Mn(2+)</name>
        <dbReference type="ChEBI" id="CHEBI:29035"/>
        <label>2</label>
    </ligand>
</feature>
<keyword evidence="1 4" id="KW-0378">Hydrolase</keyword>
<dbReference type="PANTHER" id="PTHR11014">
    <property type="entry name" value="PEPTIDASE M20 FAMILY MEMBER"/>
    <property type="match status" value="1"/>
</dbReference>
<dbReference type="PIRSF" id="PIRSF005962">
    <property type="entry name" value="Pept_M20D_amidohydro"/>
    <property type="match status" value="1"/>
</dbReference>
<dbReference type="PANTHER" id="PTHR11014:SF63">
    <property type="entry name" value="METALLOPEPTIDASE, PUTATIVE (AFU_ORTHOLOGUE AFUA_6G09600)-RELATED"/>
    <property type="match status" value="1"/>
</dbReference>
<proteinExistence type="predicted"/>
<dbReference type="GO" id="GO:0046872">
    <property type="term" value="F:metal ion binding"/>
    <property type="evidence" value="ECO:0007669"/>
    <property type="project" value="UniProtKB-KW"/>
</dbReference>
<comment type="caution">
    <text evidence="4">The sequence shown here is derived from an EMBL/GenBank/DDBJ whole genome shotgun (WGS) entry which is preliminary data.</text>
</comment>
<dbReference type="EMBL" id="LKHP01000005">
    <property type="protein sequence ID" value="KRQ87033.1"/>
    <property type="molecule type" value="Genomic_DNA"/>
</dbReference>
<evidence type="ECO:0000313" key="5">
    <source>
        <dbReference type="Proteomes" id="UP000052015"/>
    </source>
</evidence>
<dbReference type="InterPro" id="IPR036264">
    <property type="entry name" value="Bact_exopeptidase_dim_dom"/>
</dbReference>
<dbReference type="NCBIfam" id="TIGR01891">
    <property type="entry name" value="amidohydrolases"/>
    <property type="match status" value="1"/>
</dbReference>
<dbReference type="RefSeq" id="WP_057978171.1">
    <property type="nucleotide sequence ID" value="NZ_LKHP01000005.1"/>
</dbReference>
<name>A0A0R3JU17_CALMK</name>
<gene>
    <name evidence="4" type="primary">yxeP</name>
    <name evidence="4" type="ORF">ABG79_01226</name>
</gene>
<feature type="domain" description="Peptidase M20 dimerisation" evidence="3">
    <location>
        <begin position="183"/>
        <end position="275"/>
    </location>
</feature>
<dbReference type="FunFam" id="3.30.70.360:FF:000001">
    <property type="entry name" value="N-acetyldiaminopimelate deacetylase"/>
    <property type="match status" value="1"/>
</dbReference>